<feature type="region of interest" description="Disordered" evidence="1">
    <location>
        <begin position="466"/>
        <end position="496"/>
    </location>
</feature>
<protein>
    <submittedName>
        <fullName evidence="3">Flagellar hook-length control protein FliK</fullName>
    </submittedName>
</protein>
<name>A0AAU7NQS3_9GAMM</name>
<dbReference type="InterPro" id="IPR021136">
    <property type="entry name" value="Flagellar_hook_control-like_C"/>
</dbReference>
<dbReference type="KEGG" id="mech:Q9L42_013120"/>
<keyword evidence="3" id="KW-0969">Cilium</keyword>
<sequence>MDIKLPLPSLSLPAGKGRLDTSLLQLNQYLDVKVVDADVAKNNLALQLGNKILQTQSDKPVDIKAGQKLTLQVVKLSPLIEFKVVAAQTETPGQQNQHPPSAYRSSSELLLKQVLPQASSLKETSALLQQLPQGQRLQMQVTVAGAEQLTGMASVVEGGHKENVKTPQMLTLSDKQFVTSADGKQPPWATAKPGQLITLEAVKSGDQVQLKIVQNNTATVTDQVVHAALKRYLPQQEPAGAVINQLIRTLPALEKNEQIPQTLKRLARQILQQLPQRSQLTQVETLKQQIALSGRFLESHLIQDKTDIDLQQDFKLRLLKLIDQLQQQTEPKTEQKLANNELNMLKALLQKSTQSLARVIVDQLQTLPKEEGNKQVWMLELPFIDDQQANQVTIAIEQEKNSAPAGQKNGWSVKITVTPPELGTIQCKISYYDNLISTRFWSESSATVAKIDRQLDYLKQQFEKNGLKPGPMEVQQGKPEQTSTPLPGKNLLNEKV</sequence>
<dbReference type="RefSeq" id="WP_349431214.1">
    <property type="nucleotide sequence ID" value="NZ_CP157743.1"/>
</dbReference>
<feature type="domain" description="Flagellar hook-length control protein-like C-terminal" evidence="2">
    <location>
        <begin position="406"/>
        <end position="481"/>
    </location>
</feature>
<keyword evidence="3" id="KW-0966">Cell projection</keyword>
<proteinExistence type="predicted"/>
<dbReference type="InterPro" id="IPR038610">
    <property type="entry name" value="FliK-like_C_sf"/>
</dbReference>
<dbReference type="Proteomes" id="UP001225378">
    <property type="component" value="Chromosome"/>
</dbReference>
<evidence type="ECO:0000313" key="3">
    <source>
        <dbReference type="EMBL" id="XBS19307.1"/>
    </source>
</evidence>
<dbReference type="AlphaFoldDB" id="A0AAU7NQS3"/>
<gene>
    <name evidence="3" type="ORF">Q9L42_013120</name>
</gene>
<dbReference type="Pfam" id="PF02120">
    <property type="entry name" value="Flg_hook"/>
    <property type="match status" value="1"/>
</dbReference>
<dbReference type="Gene3D" id="3.30.750.140">
    <property type="match status" value="1"/>
</dbReference>
<keyword evidence="3" id="KW-0282">Flagellum</keyword>
<evidence type="ECO:0000313" key="4">
    <source>
        <dbReference type="Proteomes" id="UP001225378"/>
    </source>
</evidence>
<keyword evidence="4" id="KW-1185">Reference proteome</keyword>
<reference evidence="3 4" key="1">
    <citation type="journal article" date="2024" name="Microbiology">
        <title>Methylomarinum rosea sp. nov., a novel halophilic methanotrophic bacterium from the hypersaline Lake Elton.</title>
        <authorList>
            <person name="Suleimanov R.Z."/>
            <person name="Oshkin I.Y."/>
            <person name="Danilova O.V."/>
            <person name="Suzina N.E."/>
            <person name="Dedysh S.N."/>
        </authorList>
    </citation>
    <scope>NUCLEOTIDE SEQUENCE [LARGE SCALE GENOMIC DNA]</scope>
    <source>
        <strain evidence="3 4">Ch1-1</strain>
    </source>
</reference>
<evidence type="ECO:0000256" key="1">
    <source>
        <dbReference type="SAM" id="MobiDB-lite"/>
    </source>
</evidence>
<organism evidence="3 4">
    <name type="scientific">Methylomarinum roseum</name>
    <dbReference type="NCBI Taxonomy" id="3067653"/>
    <lineage>
        <taxon>Bacteria</taxon>
        <taxon>Pseudomonadati</taxon>
        <taxon>Pseudomonadota</taxon>
        <taxon>Gammaproteobacteria</taxon>
        <taxon>Methylococcales</taxon>
        <taxon>Methylococcaceae</taxon>
        <taxon>Methylomarinum</taxon>
    </lineage>
</organism>
<evidence type="ECO:0000259" key="2">
    <source>
        <dbReference type="Pfam" id="PF02120"/>
    </source>
</evidence>
<accession>A0AAU7NQS3</accession>
<dbReference type="EMBL" id="CP157743">
    <property type="protein sequence ID" value="XBS19307.1"/>
    <property type="molecule type" value="Genomic_DNA"/>
</dbReference>